<feature type="region of interest" description="Disordered" evidence="2">
    <location>
        <begin position="57"/>
        <end position="150"/>
    </location>
</feature>
<name>A0A0K0DKB6_ANGCA</name>
<dbReference type="AlphaFoldDB" id="A0A0K0DKB6"/>
<feature type="compositionally biased region" description="Polar residues" evidence="2">
    <location>
        <begin position="74"/>
        <end position="91"/>
    </location>
</feature>
<sequence length="150" mass="16904">MYSANRSHRAETRNRTKDELRKVISSIEKVRKWEKKWVLIKDTQIKIQKWVPVTAQMNLPPPKIPKAPVDEDASNTIQSTEENSQDSTTGANAPRLARFAGNLNDDSNTGFSEAGFDSDSNQTFEPQNYQPSSEHVSTDFSAMRDAEMGN</sequence>
<reference evidence="4" key="2">
    <citation type="submission" date="2017-02" db="UniProtKB">
        <authorList>
            <consortium name="WormBaseParasite"/>
        </authorList>
    </citation>
    <scope>IDENTIFICATION</scope>
</reference>
<dbReference type="PANTHER" id="PTHR12767:SF9">
    <property type="entry name" value="BCL7-LIKE"/>
    <property type="match status" value="1"/>
</dbReference>
<accession>A0A0K0DKB6</accession>
<evidence type="ECO:0000256" key="1">
    <source>
        <dbReference type="ARBA" id="ARBA00010326"/>
    </source>
</evidence>
<reference evidence="3" key="1">
    <citation type="submission" date="2012-09" db="EMBL/GenBank/DDBJ databases">
        <authorList>
            <person name="Martin A.A."/>
        </authorList>
    </citation>
    <scope>NUCLEOTIDE SEQUENCE</scope>
</reference>
<dbReference type="InterPro" id="IPR006804">
    <property type="entry name" value="BCL7"/>
</dbReference>
<evidence type="ECO:0000256" key="2">
    <source>
        <dbReference type="SAM" id="MobiDB-lite"/>
    </source>
</evidence>
<proteinExistence type="inferred from homology"/>
<evidence type="ECO:0000313" key="3">
    <source>
        <dbReference type="Proteomes" id="UP000035642"/>
    </source>
</evidence>
<protein>
    <submittedName>
        <fullName evidence="4">BCL7-like protein C28H8.1</fullName>
    </submittedName>
</protein>
<dbReference type="WBParaSite" id="ACAC_0001194101-mRNA-1">
    <property type="protein sequence ID" value="ACAC_0001194101-mRNA-1"/>
    <property type="gene ID" value="ACAC_0001194101"/>
</dbReference>
<comment type="similarity">
    <text evidence="1">Belongs to the BCL7 family.</text>
</comment>
<organism evidence="3 4">
    <name type="scientific">Angiostrongylus cantonensis</name>
    <name type="common">Rat lungworm</name>
    <dbReference type="NCBI Taxonomy" id="6313"/>
    <lineage>
        <taxon>Eukaryota</taxon>
        <taxon>Metazoa</taxon>
        <taxon>Ecdysozoa</taxon>
        <taxon>Nematoda</taxon>
        <taxon>Chromadorea</taxon>
        <taxon>Rhabditida</taxon>
        <taxon>Rhabditina</taxon>
        <taxon>Rhabditomorpha</taxon>
        <taxon>Strongyloidea</taxon>
        <taxon>Metastrongylidae</taxon>
        <taxon>Angiostrongylus</taxon>
    </lineage>
</organism>
<dbReference type="Pfam" id="PF04714">
    <property type="entry name" value="BCL_N"/>
    <property type="match status" value="1"/>
</dbReference>
<keyword evidence="3" id="KW-1185">Reference proteome</keyword>
<evidence type="ECO:0000313" key="4">
    <source>
        <dbReference type="WBParaSite" id="ACAC_0001194101-mRNA-1"/>
    </source>
</evidence>
<dbReference type="Proteomes" id="UP000035642">
    <property type="component" value="Unassembled WGS sequence"/>
</dbReference>
<dbReference type="PANTHER" id="PTHR12767">
    <property type="entry name" value="BCL7 RELATED"/>
    <property type="match status" value="1"/>
</dbReference>
<dbReference type="STRING" id="6313.A0A0K0DKB6"/>
<feature type="compositionally biased region" description="Polar residues" evidence="2">
    <location>
        <begin position="118"/>
        <end position="140"/>
    </location>
</feature>